<keyword evidence="9" id="KW-0051">Antiviral defense</keyword>
<feature type="domain" description="HD Cas3-type" evidence="10">
    <location>
        <begin position="15"/>
        <end position="190"/>
    </location>
</feature>
<keyword evidence="3" id="KW-0540">Nuclease</keyword>
<evidence type="ECO:0000256" key="1">
    <source>
        <dbReference type="ARBA" id="ARBA00006847"/>
    </source>
</evidence>
<evidence type="ECO:0000259" key="10">
    <source>
        <dbReference type="PROSITE" id="PS51643"/>
    </source>
</evidence>
<dbReference type="InterPro" id="IPR006483">
    <property type="entry name" value="CRISPR-assoc_Cas3_HD"/>
</dbReference>
<evidence type="ECO:0000313" key="11">
    <source>
        <dbReference type="EMBL" id="ADL06865.1"/>
    </source>
</evidence>
<keyword evidence="8" id="KW-0067">ATP-binding</keyword>
<dbReference type="SMART" id="SM00490">
    <property type="entry name" value="HELICc"/>
    <property type="match status" value="1"/>
</dbReference>
<dbReference type="eggNOG" id="COG1203">
    <property type="taxonomic scope" value="Bacteria"/>
</dbReference>
<dbReference type="CDD" id="cd17930">
    <property type="entry name" value="DEXHc_cas3"/>
    <property type="match status" value="1"/>
</dbReference>
<dbReference type="HOGENOM" id="CLU_010123_1_0_9"/>
<dbReference type="InterPro" id="IPR027417">
    <property type="entry name" value="P-loop_NTPase"/>
</dbReference>
<keyword evidence="7" id="KW-0347">Helicase</keyword>
<keyword evidence="5" id="KW-0547">Nucleotide-binding</keyword>
<comment type="similarity">
    <text evidence="2">In the central section; belongs to the CRISPR-associated helicase Cas3 family.</text>
</comment>
<proteinExistence type="inferred from homology"/>
<dbReference type="KEGG" id="toc:Toce_0072"/>
<evidence type="ECO:0000256" key="3">
    <source>
        <dbReference type="ARBA" id="ARBA00022722"/>
    </source>
</evidence>
<reference evidence="11 12" key="1">
    <citation type="journal article" date="2010" name="Stand. Genomic Sci.">
        <title>Complete genome sequence of Thermosediminibacter oceani type strain (JW/IW-1228P).</title>
        <authorList>
            <person name="Pitluck S."/>
            <person name="Yasawong M."/>
            <person name="Munk C."/>
            <person name="Nolan M."/>
            <person name="Lapidus A."/>
            <person name="Lucas S."/>
            <person name="Glavina Del Rio T."/>
            <person name="Tice H."/>
            <person name="Cheng J.F."/>
            <person name="Bruce D."/>
            <person name="Detter C."/>
            <person name="Tapia R."/>
            <person name="Han C."/>
            <person name="Goodwin L."/>
            <person name="Liolios K."/>
            <person name="Ivanova N."/>
            <person name="Mavromatis K."/>
            <person name="Mikhailova N."/>
            <person name="Pati A."/>
            <person name="Chen A."/>
            <person name="Palaniappan K."/>
            <person name="Land M."/>
            <person name="Hauser L."/>
            <person name="Chang Y.J."/>
            <person name="Jeffries C.D."/>
            <person name="Rohde M."/>
            <person name="Spring S."/>
            <person name="Sikorski J."/>
            <person name="Goker M."/>
            <person name="Woyke T."/>
            <person name="Bristow J."/>
            <person name="Eisen J.A."/>
            <person name="Markowitz V."/>
            <person name="Hugenholtz P."/>
            <person name="Kyrpides N.C."/>
            <person name="Klenk H.P."/>
        </authorList>
    </citation>
    <scope>NUCLEOTIDE SEQUENCE [LARGE SCALE GENOMIC DNA]</scope>
    <source>
        <strain evidence="12">ATCC BAA-1034 / DSM 16646 / JW/IW-1228P</strain>
    </source>
</reference>
<dbReference type="InterPro" id="IPR006474">
    <property type="entry name" value="Helicase_Cas3_CRISPR-ass_core"/>
</dbReference>
<evidence type="ECO:0000256" key="2">
    <source>
        <dbReference type="ARBA" id="ARBA00009046"/>
    </source>
</evidence>
<dbReference type="PANTHER" id="PTHR47962">
    <property type="entry name" value="ATP-DEPENDENT HELICASE LHR-RELATED-RELATED"/>
    <property type="match status" value="1"/>
</dbReference>
<evidence type="ECO:0000256" key="9">
    <source>
        <dbReference type="ARBA" id="ARBA00023118"/>
    </source>
</evidence>
<evidence type="ECO:0000256" key="5">
    <source>
        <dbReference type="ARBA" id="ARBA00022741"/>
    </source>
</evidence>
<dbReference type="PANTHER" id="PTHR47962:SF5">
    <property type="entry name" value="ATP-DEPENDENT HELICASE LHR-RELATED"/>
    <property type="match status" value="1"/>
</dbReference>
<evidence type="ECO:0000256" key="7">
    <source>
        <dbReference type="ARBA" id="ARBA00022806"/>
    </source>
</evidence>
<protein>
    <submittedName>
        <fullName evidence="11">CRISPR-associated HD domain protein</fullName>
    </submittedName>
</protein>
<dbReference type="GO" id="GO:0004386">
    <property type="term" value="F:helicase activity"/>
    <property type="evidence" value="ECO:0007669"/>
    <property type="project" value="UniProtKB-KW"/>
</dbReference>
<evidence type="ECO:0000256" key="4">
    <source>
        <dbReference type="ARBA" id="ARBA00022723"/>
    </source>
</evidence>
<dbReference type="InterPro" id="IPR014001">
    <property type="entry name" value="Helicase_ATP-bd"/>
</dbReference>
<name>D9RZG7_THEOJ</name>
<dbReference type="InterPro" id="IPR001650">
    <property type="entry name" value="Helicase_C-like"/>
</dbReference>
<evidence type="ECO:0000256" key="8">
    <source>
        <dbReference type="ARBA" id="ARBA00022840"/>
    </source>
</evidence>
<dbReference type="PROSITE" id="PS51643">
    <property type="entry name" value="HD_CAS3"/>
    <property type="match status" value="1"/>
</dbReference>
<dbReference type="CDD" id="cd09641">
    <property type="entry name" value="Cas3''_I"/>
    <property type="match status" value="1"/>
</dbReference>
<sequence length="811" mass="91711">MVIPFRECVARPKSGDGNPNLLTDHLFAVAKFMGDPKGGDESRLRFLAGLCHDVGKATKRWQMYILSKEEGRVVASGGSHSPLGSMIFFVCSEQLVTKDLPRRFREYLITQLTLDIAGHHGSIKNIDPAWPPWEEALLSAEGVYPYETVDLDGFFDFVREYFPEITLTSRSFADRLQGIDRRWAVVADKALGYAKRYIDNSADRDSAAAGLIMRDRTSAMISADRFHAAGLNFAFFHPEEARVAINNLAEECSRLQKNAAPETLRIVKLRNDHQKEALETYRTFPDRLIYSLELATGLGKTLTALRIALEAVASGKCSRVIYVAPYISILSQATNVIREATGISDIIEHHHLSFLDIDYEHLRSEEDGAFLIDSWQSKIVTTTFNQFFLALFPTKAQHTVRIQALNNAFVIIDEPQIIEPKAWAAFLKTLEAAAKRLHFQSILCTATLPHASDYLNEEYMCLSRGDSLIPRYIIKTLEGKWDAQTLAELAVKKLMEKGSVAVILNTVADAARVYMAVKDLILRGYFENITGIDIFNLTGCMTPLHKSAWISRIKDSLRRGKKCIVVCTQILEAGVDLSFRCVIRARPVIPSVIQAAGRGNRHGEGDPAEVLVVDFVRDDGEDSRKYVYKNPIFREVTDEQLEICKEFSEKDSREIIENFYREAFKRNPPTRKMQLIYEAAMGQWSRLKEIEPFEGDYPKVMVFVPRVFKGSGGPDIPEIIQRAMKYFGISGVSDIYQRYLEKGFWKSLSFRDKKLFMALIEQFCVCVSVKRADSIVRIPEGAFIGSLVDDRIYSEDTGMALAEDSTEFRMF</sequence>
<dbReference type="GO" id="GO:0004518">
    <property type="term" value="F:nuclease activity"/>
    <property type="evidence" value="ECO:0007669"/>
    <property type="project" value="UniProtKB-KW"/>
</dbReference>
<comment type="similarity">
    <text evidence="1">In the N-terminal section; belongs to the CRISPR-associated nuclease Cas3-HD family.</text>
</comment>
<dbReference type="SMART" id="SM00487">
    <property type="entry name" value="DEXDc"/>
    <property type="match status" value="1"/>
</dbReference>
<dbReference type="EMBL" id="CP002131">
    <property type="protein sequence ID" value="ADL06865.1"/>
    <property type="molecule type" value="Genomic_DNA"/>
</dbReference>
<gene>
    <name evidence="11" type="ordered locus">Toce_0072</name>
</gene>
<dbReference type="GO" id="GO:0003677">
    <property type="term" value="F:DNA binding"/>
    <property type="evidence" value="ECO:0007669"/>
    <property type="project" value="TreeGrafter"/>
</dbReference>
<dbReference type="STRING" id="555079.Toce_0072"/>
<dbReference type="Gene3D" id="3.40.50.300">
    <property type="entry name" value="P-loop containing nucleotide triphosphate hydrolases"/>
    <property type="match status" value="2"/>
</dbReference>
<dbReference type="Gene3D" id="1.10.3210.30">
    <property type="match status" value="1"/>
</dbReference>
<dbReference type="RefSeq" id="WP_013274917.1">
    <property type="nucleotide sequence ID" value="NC_014377.1"/>
</dbReference>
<evidence type="ECO:0000313" key="12">
    <source>
        <dbReference type="Proteomes" id="UP000000272"/>
    </source>
</evidence>
<dbReference type="NCBIfam" id="TIGR01596">
    <property type="entry name" value="cas3_HD"/>
    <property type="match status" value="1"/>
</dbReference>
<dbReference type="GO" id="GO:0005524">
    <property type="term" value="F:ATP binding"/>
    <property type="evidence" value="ECO:0007669"/>
    <property type="project" value="UniProtKB-KW"/>
</dbReference>
<keyword evidence="12" id="KW-1185">Reference proteome</keyword>
<dbReference type="GO" id="GO:0046872">
    <property type="term" value="F:metal ion binding"/>
    <property type="evidence" value="ECO:0007669"/>
    <property type="project" value="UniProtKB-KW"/>
</dbReference>
<dbReference type="NCBIfam" id="TIGR01587">
    <property type="entry name" value="cas3_core"/>
    <property type="match status" value="1"/>
</dbReference>
<dbReference type="GO" id="GO:0051607">
    <property type="term" value="P:defense response to virus"/>
    <property type="evidence" value="ECO:0007669"/>
    <property type="project" value="UniProtKB-KW"/>
</dbReference>
<dbReference type="AlphaFoldDB" id="D9RZG7"/>
<dbReference type="InterPro" id="IPR054712">
    <property type="entry name" value="Cas3-like_dom"/>
</dbReference>
<accession>D9RZG7</accession>
<organism evidence="11 12">
    <name type="scientific">Thermosediminibacter oceani (strain ATCC BAA-1034 / DSM 16646 / JW/IW-1228P)</name>
    <dbReference type="NCBI Taxonomy" id="555079"/>
    <lineage>
        <taxon>Bacteria</taxon>
        <taxon>Bacillati</taxon>
        <taxon>Bacillota</taxon>
        <taxon>Clostridia</taxon>
        <taxon>Thermosediminibacterales</taxon>
        <taxon>Thermosediminibacteraceae</taxon>
        <taxon>Thermosediminibacter</taxon>
    </lineage>
</organism>
<dbReference type="Proteomes" id="UP000000272">
    <property type="component" value="Chromosome"/>
</dbReference>
<dbReference type="Pfam" id="PF00270">
    <property type="entry name" value="DEAD"/>
    <property type="match status" value="1"/>
</dbReference>
<dbReference type="InterPro" id="IPR011545">
    <property type="entry name" value="DEAD/DEAH_box_helicase_dom"/>
</dbReference>
<evidence type="ECO:0000256" key="6">
    <source>
        <dbReference type="ARBA" id="ARBA00022801"/>
    </source>
</evidence>
<dbReference type="SUPFAM" id="SSF52540">
    <property type="entry name" value="P-loop containing nucleoside triphosphate hydrolases"/>
    <property type="match status" value="1"/>
</dbReference>
<dbReference type="InterPro" id="IPR038257">
    <property type="entry name" value="CRISPR-assoc_Cas3_HD_sf"/>
</dbReference>
<dbReference type="InterPro" id="IPR052511">
    <property type="entry name" value="ATP-dep_Helicase"/>
</dbReference>
<keyword evidence="6" id="KW-0378">Hydrolase</keyword>
<dbReference type="GO" id="GO:0016887">
    <property type="term" value="F:ATP hydrolysis activity"/>
    <property type="evidence" value="ECO:0007669"/>
    <property type="project" value="TreeGrafter"/>
</dbReference>
<keyword evidence="4" id="KW-0479">Metal-binding</keyword>
<dbReference type="Pfam" id="PF22590">
    <property type="entry name" value="Cas3-like_C_2"/>
    <property type="match status" value="1"/>
</dbReference>